<keyword evidence="1" id="KW-0547">Nucleotide-binding</keyword>
<comment type="similarity">
    <text evidence="1">Belongs to the helicase family.</text>
</comment>
<keyword evidence="1" id="KW-0234">DNA repair</keyword>
<keyword evidence="1" id="KW-0067">ATP-binding</keyword>
<comment type="catalytic activity">
    <reaction evidence="1">
        <text>ATP + H2O = ADP + phosphate + H(+)</text>
        <dbReference type="Rhea" id="RHEA:13065"/>
        <dbReference type="ChEBI" id="CHEBI:15377"/>
        <dbReference type="ChEBI" id="CHEBI:15378"/>
        <dbReference type="ChEBI" id="CHEBI:30616"/>
        <dbReference type="ChEBI" id="CHEBI:43474"/>
        <dbReference type="ChEBI" id="CHEBI:456216"/>
        <dbReference type="EC" id="5.6.2.3"/>
    </reaction>
</comment>
<dbReference type="GO" id="GO:0006310">
    <property type="term" value="P:DNA recombination"/>
    <property type="evidence" value="ECO:0007669"/>
    <property type="project" value="UniProtKB-KW"/>
</dbReference>
<dbReference type="GO" id="GO:0016787">
    <property type="term" value="F:hydrolase activity"/>
    <property type="evidence" value="ECO:0007669"/>
    <property type="project" value="UniProtKB-KW"/>
</dbReference>
<accession>A0A699U1J2</accession>
<dbReference type="Pfam" id="PF05970">
    <property type="entry name" value="PIF1"/>
    <property type="match status" value="1"/>
</dbReference>
<keyword evidence="1" id="KW-0233">DNA recombination</keyword>
<dbReference type="GO" id="GO:0043139">
    <property type="term" value="F:5'-3' DNA helicase activity"/>
    <property type="evidence" value="ECO:0007669"/>
    <property type="project" value="UniProtKB-EC"/>
</dbReference>
<dbReference type="GO" id="GO:0000723">
    <property type="term" value="P:telomere maintenance"/>
    <property type="evidence" value="ECO:0007669"/>
    <property type="project" value="InterPro"/>
</dbReference>
<organism evidence="3">
    <name type="scientific">Tanacetum cinerariifolium</name>
    <name type="common">Dalmatian daisy</name>
    <name type="synonym">Chrysanthemum cinerariifolium</name>
    <dbReference type="NCBI Taxonomy" id="118510"/>
    <lineage>
        <taxon>Eukaryota</taxon>
        <taxon>Viridiplantae</taxon>
        <taxon>Streptophyta</taxon>
        <taxon>Embryophyta</taxon>
        <taxon>Tracheophyta</taxon>
        <taxon>Spermatophyta</taxon>
        <taxon>Magnoliopsida</taxon>
        <taxon>eudicotyledons</taxon>
        <taxon>Gunneridae</taxon>
        <taxon>Pentapetalae</taxon>
        <taxon>asterids</taxon>
        <taxon>campanulids</taxon>
        <taxon>Asterales</taxon>
        <taxon>Asteraceae</taxon>
        <taxon>Asteroideae</taxon>
        <taxon>Anthemideae</taxon>
        <taxon>Anthemidinae</taxon>
        <taxon>Tanacetum</taxon>
    </lineage>
</organism>
<sequence>MRLWKSFWRRMSYDVSRTVLNSLHIQDLYMNDPELEGSVLYEVEVILKNYYKTVADFWLPPLSPISRDALKNRELMEKKSYNKAELAKEVAISVPKLNSDQKAIYDMVLRAANENKQEMIFVYGHSETRKTFL</sequence>
<dbReference type="GO" id="GO:0006281">
    <property type="term" value="P:DNA repair"/>
    <property type="evidence" value="ECO:0007669"/>
    <property type="project" value="UniProtKB-KW"/>
</dbReference>
<dbReference type="EMBL" id="BKCJ011294782">
    <property type="protein sequence ID" value="GFD16652.1"/>
    <property type="molecule type" value="Genomic_DNA"/>
</dbReference>
<dbReference type="GO" id="GO:0005524">
    <property type="term" value="F:ATP binding"/>
    <property type="evidence" value="ECO:0007669"/>
    <property type="project" value="UniProtKB-KW"/>
</dbReference>
<reference evidence="3" key="1">
    <citation type="journal article" date="2019" name="Sci. Rep.">
        <title>Draft genome of Tanacetum cinerariifolium, the natural source of mosquito coil.</title>
        <authorList>
            <person name="Yamashiro T."/>
            <person name="Shiraishi A."/>
            <person name="Satake H."/>
            <person name="Nakayama K."/>
        </authorList>
    </citation>
    <scope>NUCLEOTIDE SEQUENCE</scope>
</reference>
<dbReference type="EC" id="5.6.2.3" evidence="1"/>
<comment type="cofactor">
    <cofactor evidence="1">
        <name>Mg(2+)</name>
        <dbReference type="ChEBI" id="CHEBI:18420"/>
    </cofactor>
</comment>
<keyword evidence="1" id="KW-0227">DNA damage</keyword>
<dbReference type="AlphaFoldDB" id="A0A699U1J2"/>
<dbReference type="PANTHER" id="PTHR10492">
    <property type="match status" value="1"/>
</dbReference>
<evidence type="ECO:0000313" key="3">
    <source>
        <dbReference type="EMBL" id="GFD16652.1"/>
    </source>
</evidence>
<protein>
    <recommendedName>
        <fullName evidence="1">ATP-dependent DNA helicase</fullName>
        <ecNumber evidence="1">5.6.2.3</ecNumber>
    </recommendedName>
</protein>
<evidence type="ECO:0000256" key="1">
    <source>
        <dbReference type="RuleBase" id="RU363044"/>
    </source>
</evidence>
<evidence type="ECO:0000259" key="2">
    <source>
        <dbReference type="Pfam" id="PF05970"/>
    </source>
</evidence>
<gene>
    <name evidence="3" type="ORF">Tci_888621</name>
</gene>
<keyword evidence="1" id="KW-0378">Hydrolase</keyword>
<comment type="caution">
    <text evidence="3">The sequence shown here is derived from an EMBL/GenBank/DDBJ whole genome shotgun (WGS) entry which is preliminary data.</text>
</comment>
<dbReference type="PANTHER" id="PTHR10492:SF96">
    <property type="entry name" value="ATP-DEPENDENT DNA HELICASE"/>
    <property type="match status" value="1"/>
</dbReference>
<name>A0A699U1J2_TANCI</name>
<proteinExistence type="inferred from homology"/>
<dbReference type="InterPro" id="IPR010285">
    <property type="entry name" value="DNA_helicase_pif1-like_DEAD"/>
</dbReference>
<feature type="domain" description="DNA helicase Pif1-like DEAD-box helicase" evidence="2">
    <location>
        <begin position="96"/>
        <end position="133"/>
    </location>
</feature>
<keyword evidence="1 3" id="KW-0347">Helicase</keyword>